<keyword evidence="1" id="KW-0472">Membrane</keyword>
<evidence type="ECO:0000313" key="3">
    <source>
        <dbReference type="EMBL" id="RHN44162.1"/>
    </source>
</evidence>
<feature type="domain" description="Late nodulin" evidence="2">
    <location>
        <begin position="7"/>
        <end position="62"/>
    </location>
</feature>
<dbReference type="EMBL" id="PSQE01000007">
    <property type="protein sequence ID" value="RHN44162.1"/>
    <property type="molecule type" value="Genomic_DNA"/>
</dbReference>
<keyword evidence="1" id="KW-0812">Transmembrane</keyword>
<dbReference type="Gramene" id="rna38249">
    <property type="protein sequence ID" value="RHN44162.1"/>
    <property type="gene ID" value="gene38249"/>
</dbReference>
<protein>
    <submittedName>
        <fullName evidence="3">Putative Late nodulin</fullName>
    </submittedName>
</protein>
<name>A0A396GSR3_MEDTR</name>
<dbReference type="InterPro" id="IPR009810">
    <property type="entry name" value="Nodulin_late_dom"/>
</dbReference>
<dbReference type="GO" id="GO:0046872">
    <property type="term" value="F:metal ion binding"/>
    <property type="evidence" value="ECO:0007669"/>
    <property type="project" value="InterPro"/>
</dbReference>
<dbReference type="Pfam" id="PF07127">
    <property type="entry name" value="Nodulin_late"/>
    <property type="match status" value="1"/>
</dbReference>
<dbReference type="AlphaFoldDB" id="A0A396GSR3"/>
<sequence>MQRVKNMAETLKFVYVLILFISIFLVVIGCDSIYYPISRPCKTDKDCPNRKNYKGKCRKGFCMSSRLR</sequence>
<keyword evidence="1" id="KW-1133">Transmembrane helix</keyword>
<dbReference type="PROSITE" id="PS51257">
    <property type="entry name" value="PROKAR_LIPOPROTEIN"/>
    <property type="match status" value="1"/>
</dbReference>
<evidence type="ECO:0000256" key="1">
    <source>
        <dbReference type="SAM" id="Phobius"/>
    </source>
</evidence>
<proteinExistence type="predicted"/>
<comment type="caution">
    <text evidence="3">The sequence shown here is derived from an EMBL/GenBank/DDBJ whole genome shotgun (WGS) entry which is preliminary data.</text>
</comment>
<gene>
    <name evidence="3" type="ORF">MtrunA17_Chr7g0216411</name>
</gene>
<evidence type="ECO:0000259" key="2">
    <source>
        <dbReference type="Pfam" id="PF07127"/>
    </source>
</evidence>
<reference evidence="3" key="1">
    <citation type="journal article" date="2018" name="Nat. Plants">
        <title>Whole-genome landscape of Medicago truncatula symbiotic genes.</title>
        <authorList>
            <person name="Pecrix Y."/>
            <person name="Gamas P."/>
            <person name="Carrere S."/>
        </authorList>
    </citation>
    <scope>NUCLEOTIDE SEQUENCE</scope>
    <source>
        <tissue evidence="3">Leaves</tissue>
    </source>
</reference>
<feature type="transmembrane region" description="Helical" evidence="1">
    <location>
        <begin position="12"/>
        <end position="35"/>
    </location>
</feature>
<organism evidence="3">
    <name type="scientific">Medicago truncatula</name>
    <name type="common">Barrel medic</name>
    <name type="synonym">Medicago tribuloides</name>
    <dbReference type="NCBI Taxonomy" id="3880"/>
    <lineage>
        <taxon>Eukaryota</taxon>
        <taxon>Viridiplantae</taxon>
        <taxon>Streptophyta</taxon>
        <taxon>Embryophyta</taxon>
        <taxon>Tracheophyta</taxon>
        <taxon>Spermatophyta</taxon>
        <taxon>Magnoliopsida</taxon>
        <taxon>eudicotyledons</taxon>
        <taxon>Gunneridae</taxon>
        <taxon>Pentapetalae</taxon>
        <taxon>rosids</taxon>
        <taxon>fabids</taxon>
        <taxon>Fabales</taxon>
        <taxon>Fabaceae</taxon>
        <taxon>Papilionoideae</taxon>
        <taxon>50 kb inversion clade</taxon>
        <taxon>NPAAA clade</taxon>
        <taxon>Hologalegina</taxon>
        <taxon>IRL clade</taxon>
        <taxon>Trifolieae</taxon>
        <taxon>Medicago</taxon>
    </lineage>
</organism>
<accession>A0A396GSR3</accession>
<dbReference type="Proteomes" id="UP000265566">
    <property type="component" value="Chromosome 7"/>
</dbReference>